<evidence type="ECO:0000313" key="1">
    <source>
        <dbReference type="EMBL" id="VDP01786.1"/>
    </source>
</evidence>
<name>A0A183IJ11_9BILA</name>
<keyword evidence="2" id="KW-1185">Reference proteome</keyword>
<accession>A0A183IJ11</accession>
<evidence type="ECO:0000313" key="2">
    <source>
        <dbReference type="Proteomes" id="UP000270296"/>
    </source>
</evidence>
<dbReference type="EMBL" id="UZAM01007845">
    <property type="protein sequence ID" value="VDP01786.1"/>
    <property type="molecule type" value="Genomic_DNA"/>
</dbReference>
<protein>
    <submittedName>
        <fullName evidence="1 3">Uncharacterized protein</fullName>
    </submittedName>
</protein>
<gene>
    <name evidence="1" type="ORF">SBAD_LOCUS3607</name>
</gene>
<organism evidence="3">
    <name type="scientific">Soboliphyme baturini</name>
    <dbReference type="NCBI Taxonomy" id="241478"/>
    <lineage>
        <taxon>Eukaryota</taxon>
        <taxon>Metazoa</taxon>
        <taxon>Ecdysozoa</taxon>
        <taxon>Nematoda</taxon>
        <taxon>Enoplea</taxon>
        <taxon>Dorylaimia</taxon>
        <taxon>Dioctophymatida</taxon>
        <taxon>Dioctophymatoidea</taxon>
        <taxon>Soboliphymatidae</taxon>
        <taxon>Soboliphyme</taxon>
    </lineage>
</organism>
<dbReference type="Proteomes" id="UP000270296">
    <property type="component" value="Unassembled WGS sequence"/>
</dbReference>
<dbReference type="AlphaFoldDB" id="A0A183IJ11"/>
<evidence type="ECO:0000313" key="3">
    <source>
        <dbReference type="WBParaSite" id="SBAD_0000377101-mRNA-1"/>
    </source>
</evidence>
<reference evidence="1 2" key="2">
    <citation type="submission" date="2018-11" db="EMBL/GenBank/DDBJ databases">
        <authorList>
            <consortium name="Pathogen Informatics"/>
        </authorList>
    </citation>
    <scope>NUCLEOTIDE SEQUENCE [LARGE SCALE GENOMIC DNA]</scope>
</reference>
<reference evidence="3" key="1">
    <citation type="submission" date="2016-06" db="UniProtKB">
        <authorList>
            <consortium name="WormBaseParasite"/>
        </authorList>
    </citation>
    <scope>IDENTIFICATION</scope>
</reference>
<proteinExistence type="predicted"/>
<dbReference type="WBParaSite" id="SBAD_0000377101-mRNA-1">
    <property type="protein sequence ID" value="SBAD_0000377101-mRNA-1"/>
    <property type="gene ID" value="SBAD_0000377101"/>
</dbReference>
<sequence length="165" mass="18494">MSWHPTEVPQEQKRVLFFDWAIRLGTGSADNRGHRCCTDENAHSRMHRKPPNLRLADGEAGKITWHKKLFIRSGSRCTAFNLIHAQQCAMPMHCWPPARLGSARLGSTSRLSLGEEVVVVTRLVRRGPGQLTTDATRLISLVASSRWSADHSMAAKRCRDGNELI</sequence>